<dbReference type="InterPro" id="IPR018959">
    <property type="entry name" value="DUF1989"/>
</dbReference>
<protein>
    <recommendedName>
        <fullName evidence="1">DUF1989 domain-containing protein</fullName>
    </recommendedName>
</protein>
<sequence length="213" mass="23956">MPVPRCIKLNHKKSQTMRQTIQPRSGTAFTIKKGERLKVIDPEGEQVADIYAFNEHDKTEFLSSGRTLDYNESIRFKTGSKLYSNLSEVMFEIIEDKVEDHDFLLTPCSVDTFRHFYPDEEPVPGCYGNLVAAFAEFDIPAHHVGTTFNTFMNVDISDSGKIAVLPPKSQAGDFTVFEAKMDMIVGLTACSAGESNNFRYKPIQFEILPAQTV</sequence>
<organism evidence="2">
    <name type="scientific">uncultured marine thaumarchaeote AD1000_14_F02</name>
    <dbReference type="NCBI Taxonomy" id="1455892"/>
    <lineage>
        <taxon>Archaea</taxon>
        <taxon>Nitrososphaerota</taxon>
        <taxon>environmental samples</taxon>
    </lineage>
</organism>
<reference evidence="2" key="1">
    <citation type="journal article" date="2014" name="Genome Biol. Evol.">
        <title>Pangenome evidence for extensive interdomain horizontal transfer affecting lineage core and shell genes in uncultured planktonic thaumarchaeota and euryarchaeota.</title>
        <authorList>
            <person name="Deschamps P."/>
            <person name="Zivanovic Y."/>
            <person name="Moreira D."/>
            <person name="Rodriguez-Valera F."/>
            <person name="Lopez-Garcia P."/>
        </authorList>
    </citation>
    <scope>NUCLEOTIDE SEQUENCE</scope>
</reference>
<dbReference type="EMBL" id="KF900345">
    <property type="protein sequence ID" value="AIE91685.1"/>
    <property type="molecule type" value="Genomic_DNA"/>
</dbReference>
<name>A0A075FJL4_9ARCH</name>
<dbReference type="PANTHER" id="PTHR31527:SF0">
    <property type="entry name" value="RE64534P"/>
    <property type="match status" value="1"/>
</dbReference>
<dbReference type="Pfam" id="PF09347">
    <property type="entry name" value="DUF1989"/>
    <property type="match status" value="1"/>
</dbReference>
<feature type="domain" description="DUF1989" evidence="1">
    <location>
        <begin position="20"/>
        <end position="184"/>
    </location>
</feature>
<accession>A0A075FJL4</accession>
<proteinExistence type="predicted"/>
<evidence type="ECO:0000313" key="2">
    <source>
        <dbReference type="EMBL" id="AIE91685.1"/>
    </source>
</evidence>
<dbReference type="PANTHER" id="PTHR31527">
    <property type="entry name" value="RE64534P"/>
    <property type="match status" value="1"/>
</dbReference>
<dbReference type="AlphaFoldDB" id="A0A075FJL4"/>
<evidence type="ECO:0000259" key="1">
    <source>
        <dbReference type="Pfam" id="PF09347"/>
    </source>
</evidence>